<keyword evidence="2" id="KW-1185">Reference proteome</keyword>
<accession>A0ABX7PNK6</accession>
<dbReference type="Proteomes" id="UP000662818">
    <property type="component" value="Chromosome"/>
</dbReference>
<dbReference type="EMBL" id="CP022295">
    <property type="protein sequence ID" value="QSR27530.1"/>
    <property type="molecule type" value="Genomic_DNA"/>
</dbReference>
<dbReference type="PANTHER" id="PTHR34822">
    <property type="entry name" value="GRPB DOMAIN PROTEIN (AFU_ORTHOLOGUE AFUA_1G01530)"/>
    <property type="match status" value="1"/>
</dbReference>
<dbReference type="PANTHER" id="PTHR34822:SF1">
    <property type="entry name" value="GRPB FAMILY PROTEIN"/>
    <property type="match status" value="1"/>
</dbReference>
<organism evidence="1 2">
    <name type="scientific">Nocardioides aromaticivorans</name>
    <dbReference type="NCBI Taxonomy" id="200618"/>
    <lineage>
        <taxon>Bacteria</taxon>
        <taxon>Bacillati</taxon>
        <taxon>Actinomycetota</taxon>
        <taxon>Actinomycetes</taxon>
        <taxon>Propionibacteriales</taxon>
        <taxon>Nocardioidaceae</taxon>
        <taxon>Nocardioides</taxon>
    </lineage>
</organism>
<dbReference type="InterPro" id="IPR007344">
    <property type="entry name" value="GrpB/CoaE"/>
</dbReference>
<proteinExistence type="predicted"/>
<reference evidence="1 2" key="1">
    <citation type="submission" date="2017-06" db="EMBL/GenBank/DDBJ databases">
        <title>Complete Genome Sequence of the Soil Carbazole-Degrading Bacterium Nocardioides aromaticivorans IC177.</title>
        <authorList>
            <person name="Vejarano F."/>
            <person name="Suzuki-Minakuchi C."/>
            <person name="Ohtsubo Y."/>
            <person name="Tsuda M."/>
            <person name="Okada K."/>
            <person name="Nojiri H."/>
        </authorList>
    </citation>
    <scope>NUCLEOTIDE SEQUENCE [LARGE SCALE GENOMIC DNA]</scope>
    <source>
        <strain evidence="1 2">IC177</strain>
    </source>
</reference>
<evidence type="ECO:0000313" key="2">
    <source>
        <dbReference type="Proteomes" id="UP000662818"/>
    </source>
</evidence>
<protein>
    <recommendedName>
        <fullName evidence="3">GrpB family protein</fullName>
    </recommendedName>
</protein>
<evidence type="ECO:0000313" key="1">
    <source>
        <dbReference type="EMBL" id="QSR27530.1"/>
    </source>
</evidence>
<sequence length="221" mass="23081">MPTASRAAPSARTAPVDACVTHRTLVVARLGDNGPVRVTVLPYNPAWPEAFTTIRAALATALEGVPVVAIEHVGSTSVPGLAAKPVLDIDVVVRRADLDAAIAALVAAGYTHRGDLGVPDRHAMAASTTDEHAAVTRNVYVCVEGSLSLRNHLAVRDTLRADPELRDAYAAVKLGLAAQELDGIEDYIDGKNEVVQRILAAAGISDDDRGSILTVNTKPAS</sequence>
<name>A0ABX7PNK6_9ACTN</name>
<dbReference type="Pfam" id="PF04229">
    <property type="entry name" value="GrpB"/>
    <property type="match status" value="1"/>
</dbReference>
<gene>
    <name evidence="1" type="ORF">CFH99_18060</name>
</gene>
<evidence type="ECO:0008006" key="3">
    <source>
        <dbReference type="Google" id="ProtNLM"/>
    </source>
</evidence>
<dbReference type="Gene3D" id="3.30.460.10">
    <property type="entry name" value="Beta Polymerase, domain 2"/>
    <property type="match status" value="1"/>
</dbReference>
<dbReference type="SUPFAM" id="SSF81301">
    <property type="entry name" value="Nucleotidyltransferase"/>
    <property type="match status" value="1"/>
</dbReference>
<dbReference type="InterPro" id="IPR043519">
    <property type="entry name" value="NT_sf"/>
</dbReference>